<name>A0A182XR12_ANOQN</name>
<feature type="region of interest" description="Disordered" evidence="1">
    <location>
        <begin position="28"/>
        <end position="57"/>
    </location>
</feature>
<sequence length="72" mass="8393">WRIEKEAIEREEKKSSKLKKIYFQAKKIKPSSSKGSKSKSCETKKANYPEPVNTKEGNIVARRKTTFLPYPF</sequence>
<proteinExistence type="predicted"/>
<evidence type="ECO:0000313" key="2">
    <source>
        <dbReference type="EnsemblMetazoa" id="AQUA014297-PA"/>
    </source>
</evidence>
<evidence type="ECO:0000313" key="3">
    <source>
        <dbReference type="Proteomes" id="UP000076407"/>
    </source>
</evidence>
<dbReference type="EnsemblMetazoa" id="AQUA014297-RA">
    <property type="protein sequence ID" value="AQUA014297-PA"/>
    <property type="gene ID" value="AQUA014297"/>
</dbReference>
<organism evidence="2 3">
    <name type="scientific">Anopheles quadriannulatus</name>
    <name type="common">Mosquito</name>
    <dbReference type="NCBI Taxonomy" id="34691"/>
    <lineage>
        <taxon>Eukaryota</taxon>
        <taxon>Metazoa</taxon>
        <taxon>Ecdysozoa</taxon>
        <taxon>Arthropoda</taxon>
        <taxon>Hexapoda</taxon>
        <taxon>Insecta</taxon>
        <taxon>Pterygota</taxon>
        <taxon>Neoptera</taxon>
        <taxon>Endopterygota</taxon>
        <taxon>Diptera</taxon>
        <taxon>Nematocera</taxon>
        <taxon>Culicoidea</taxon>
        <taxon>Culicidae</taxon>
        <taxon>Anophelinae</taxon>
        <taxon>Anopheles</taxon>
    </lineage>
</organism>
<accession>A0A182XR12</accession>
<dbReference type="AlphaFoldDB" id="A0A182XR12"/>
<dbReference type="Proteomes" id="UP000076407">
    <property type="component" value="Unassembled WGS sequence"/>
</dbReference>
<keyword evidence="3" id="KW-1185">Reference proteome</keyword>
<protein>
    <submittedName>
        <fullName evidence="2">Uncharacterized protein</fullName>
    </submittedName>
</protein>
<reference evidence="2" key="1">
    <citation type="submission" date="2020-05" db="UniProtKB">
        <authorList>
            <consortium name="EnsemblMetazoa"/>
        </authorList>
    </citation>
    <scope>IDENTIFICATION</scope>
    <source>
        <strain evidence="2">SANGQUA</strain>
    </source>
</reference>
<evidence type="ECO:0000256" key="1">
    <source>
        <dbReference type="SAM" id="MobiDB-lite"/>
    </source>
</evidence>